<reference evidence="9 10" key="1">
    <citation type="submission" date="2013-08" db="EMBL/GenBank/DDBJ databases">
        <title>Genomic analysis of Lysobacter defluvii.</title>
        <authorList>
            <person name="Wang Q."/>
            <person name="Wang G."/>
        </authorList>
    </citation>
    <scope>NUCLEOTIDE SEQUENCE [LARGE SCALE GENOMIC DNA]</scope>
    <source>
        <strain evidence="9 10">IMMIB APB-9</strain>
    </source>
</reference>
<dbReference type="InterPro" id="IPR000086">
    <property type="entry name" value="NUDIX_hydrolase_dom"/>
</dbReference>
<name>A0A0A0M8E6_9GAMM</name>
<dbReference type="Pfam" id="PF00293">
    <property type="entry name" value="NUDIX"/>
    <property type="match status" value="1"/>
</dbReference>
<evidence type="ECO:0000256" key="7">
    <source>
        <dbReference type="ARBA" id="ARBA00032272"/>
    </source>
</evidence>
<sequence length="181" mass="19487">MDTPELIYEGPFLRMLRRGRWEYVERTTGRGLAVMVIALTPAGELLLIEQYRVPLQARAVELPAGLVGDLDGADTLVAAAGRELIEETGWSADHLEVLLTGPTSAGMSNERIAYVRATGLRRVGDGGGVDGEDITVHAVPLDEVPAWLQARAADGCEIDLKLWGGLWLTRHQPDGTPAPAP</sequence>
<dbReference type="GO" id="GO:0019693">
    <property type="term" value="P:ribose phosphate metabolic process"/>
    <property type="evidence" value="ECO:0007669"/>
    <property type="project" value="TreeGrafter"/>
</dbReference>
<evidence type="ECO:0000256" key="3">
    <source>
        <dbReference type="ARBA" id="ARBA00007275"/>
    </source>
</evidence>
<comment type="cofactor">
    <cofactor evidence="2">
        <name>Mg(2+)</name>
        <dbReference type="ChEBI" id="CHEBI:18420"/>
    </cofactor>
</comment>
<proteinExistence type="inferred from homology"/>
<dbReference type="STRING" id="1385515.GCA_000423325_01848"/>
<dbReference type="AlphaFoldDB" id="A0A0A0M8E6"/>
<dbReference type="InterPro" id="IPR015797">
    <property type="entry name" value="NUDIX_hydrolase-like_dom_sf"/>
</dbReference>
<dbReference type="eggNOG" id="COG0494">
    <property type="taxonomic scope" value="Bacteria"/>
</dbReference>
<dbReference type="OrthoDB" id="9794310at2"/>
<dbReference type="GO" id="GO:0006753">
    <property type="term" value="P:nucleoside phosphate metabolic process"/>
    <property type="evidence" value="ECO:0007669"/>
    <property type="project" value="TreeGrafter"/>
</dbReference>
<gene>
    <name evidence="9" type="ORF">N791_02140</name>
</gene>
<dbReference type="RefSeq" id="WP_027070547.1">
    <property type="nucleotide sequence ID" value="NZ_AVBH01000079.1"/>
</dbReference>
<dbReference type="CDD" id="cd03424">
    <property type="entry name" value="NUDIX_ADPRase_Nudt5_UGPPase_Nudt14"/>
    <property type="match status" value="1"/>
</dbReference>
<dbReference type="EMBL" id="AVBH01000079">
    <property type="protein sequence ID" value="KGO98459.1"/>
    <property type="molecule type" value="Genomic_DNA"/>
</dbReference>
<feature type="domain" description="Nudix hydrolase" evidence="8">
    <location>
        <begin position="29"/>
        <end position="166"/>
    </location>
</feature>
<evidence type="ECO:0000313" key="10">
    <source>
        <dbReference type="Proteomes" id="UP000030003"/>
    </source>
</evidence>
<evidence type="ECO:0000256" key="6">
    <source>
        <dbReference type="ARBA" id="ARBA00032162"/>
    </source>
</evidence>
<keyword evidence="5" id="KW-0378">Hydrolase</keyword>
<dbReference type="PANTHER" id="PTHR11839:SF18">
    <property type="entry name" value="NUDIX HYDROLASE DOMAIN-CONTAINING PROTEIN"/>
    <property type="match status" value="1"/>
</dbReference>
<comment type="catalytic activity">
    <reaction evidence="1">
        <text>GDP-alpha-D-mannose + H2O = alpha-D-mannose 1-phosphate + GMP + 2 H(+)</text>
        <dbReference type="Rhea" id="RHEA:27978"/>
        <dbReference type="ChEBI" id="CHEBI:15377"/>
        <dbReference type="ChEBI" id="CHEBI:15378"/>
        <dbReference type="ChEBI" id="CHEBI:57527"/>
        <dbReference type="ChEBI" id="CHEBI:58115"/>
        <dbReference type="ChEBI" id="CHEBI:58409"/>
    </reaction>
</comment>
<dbReference type="Gene3D" id="3.90.79.10">
    <property type="entry name" value="Nucleoside Triphosphate Pyrophosphohydrolase"/>
    <property type="match status" value="1"/>
</dbReference>
<keyword evidence="10" id="KW-1185">Reference proteome</keyword>
<dbReference type="PROSITE" id="PS51462">
    <property type="entry name" value="NUDIX"/>
    <property type="match status" value="1"/>
</dbReference>
<dbReference type="Proteomes" id="UP000030003">
    <property type="component" value="Unassembled WGS sequence"/>
</dbReference>
<evidence type="ECO:0000313" key="9">
    <source>
        <dbReference type="EMBL" id="KGO98459.1"/>
    </source>
</evidence>
<evidence type="ECO:0000256" key="2">
    <source>
        <dbReference type="ARBA" id="ARBA00001946"/>
    </source>
</evidence>
<dbReference type="SUPFAM" id="SSF55811">
    <property type="entry name" value="Nudix"/>
    <property type="match status" value="1"/>
</dbReference>
<evidence type="ECO:0000256" key="1">
    <source>
        <dbReference type="ARBA" id="ARBA00000847"/>
    </source>
</evidence>
<evidence type="ECO:0000259" key="8">
    <source>
        <dbReference type="PROSITE" id="PS51462"/>
    </source>
</evidence>
<evidence type="ECO:0000256" key="4">
    <source>
        <dbReference type="ARBA" id="ARBA00016377"/>
    </source>
</evidence>
<comment type="caution">
    <text evidence="9">The sequence shown here is derived from an EMBL/GenBank/DDBJ whole genome shotgun (WGS) entry which is preliminary data.</text>
</comment>
<evidence type="ECO:0000256" key="5">
    <source>
        <dbReference type="ARBA" id="ARBA00022801"/>
    </source>
</evidence>
<accession>A0A0A0M8E6</accession>
<comment type="similarity">
    <text evidence="3">Belongs to the Nudix hydrolase family. NudK subfamily.</text>
</comment>
<organism evidence="9 10">
    <name type="scientific">Lysobacter defluvii IMMIB APB-9 = DSM 18482</name>
    <dbReference type="NCBI Taxonomy" id="1385515"/>
    <lineage>
        <taxon>Bacteria</taxon>
        <taxon>Pseudomonadati</taxon>
        <taxon>Pseudomonadota</taxon>
        <taxon>Gammaproteobacteria</taxon>
        <taxon>Lysobacterales</taxon>
        <taxon>Lysobacteraceae</taxon>
        <taxon>Novilysobacter</taxon>
    </lineage>
</organism>
<dbReference type="GO" id="GO:0016787">
    <property type="term" value="F:hydrolase activity"/>
    <property type="evidence" value="ECO:0007669"/>
    <property type="project" value="UniProtKB-KW"/>
</dbReference>
<dbReference type="PANTHER" id="PTHR11839">
    <property type="entry name" value="UDP/ADP-SUGAR PYROPHOSPHATASE"/>
    <property type="match status" value="1"/>
</dbReference>
<protein>
    <recommendedName>
        <fullName evidence="4">GDP-mannose pyrophosphatase</fullName>
    </recommendedName>
    <alternativeName>
        <fullName evidence="6">GDP-mannose hydrolase</fullName>
    </alternativeName>
    <alternativeName>
        <fullName evidence="7">GDPMK</fullName>
    </alternativeName>
</protein>